<comment type="caution">
    <text evidence="2">The sequence shown here is derived from an EMBL/GenBank/DDBJ whole genome shotgun (WGS) entry which is preliminary data.</text>
</comment>
<feature type="compositionally biased region" description="Low complexity" evidence="1">
    <location>
        <begin position="901"/>
        <end position="912"/>
    </location>
</feature>
<organism evidence="2 3">
    <name type="scientific">Plakobranchus ocellatus</name>
    <dbReference type="NCBI Taxonomy" id="259542"/>
    <lineage>
        <taxon>Eukaryota</taxon>
        <taxon>Metazoa</taxon>
        <taxon>Spiralia</taxon>
        <taxon>Lophotrochozoa</taxon>
        <taxon>Mollusca</taxon>
        <taxon>Gastropoda</taxon>
        <taxon>Heterobranchia</taxon>
        <taxon>Euthyneura</taxon>
        <taxon>Panpulmonata</taxon>
        <taxon>Sacoglossa</taxon>
        <taxon>Placobranchoidea</taxon>
        <taxon>Plakobranchidae</taxon>
        <taxon>Plakobranchus</taxon>
    </lineage>
</organism>
<proteinExistence type="predicted"/>
<name>A0AAV3Z513_9GAST</name>
<dbReference type="Gene3D" id="1.25.40.10">
    <property type="entry name" value="Tetratricopeptide repeat domain"/>
    <property type="match status" value="1"/>
</dbReference>
<feature type="compositionally biased region" description="Low complexity" evidence="1">
    <location>
        <begin position="1207"/>
        <end position="1226"/>
    </location>
</feature>
<dbReference type="SUPFAM" id="SSF48452">
    <property type="entry name" value="TPR-like"/>
    <property type="match status" value="1"/>
</dbReference>
<sequence>AWRDIQTPSRILHHFSCKGATNGWDVLKRMAVQLMIPTDSKDDLNVFTRTVLSELKSAVEKTDYYQHTRCHHILFFDKCESLITYNSESWFLNFLSEIRRILRSNCVTIVFSSYIRFEWRGPHYFERDGIVTGSVQGLDICYTLEIGHLKDKDILSTLQHFAPNVDPNPYLLMFQRLLGFPEAVAKVAQIYLICTGRGKDSALSSETLEKYIKTDLTLLQTLFGPRLNEVIDWVGWNNLLILRHVGSSLDSSASRECFQSMVSEDGEEYRWQQLCYQLERYYIIRELPAMQRLAVHPLVTFFCSTQFRAIQIAIRGHGTDMFSNRFTHFLCATLSSLDALSSLKGQQFNMVFNLVFECPNIKHVINMALFANEDSYEVYLKLAISGGGMLSLLCPREVINFFYCLYERSRVRGRSKEEQAVLLGLYGQALSLGTGTASVAQASGPHWQESIEHLSKAIEMLSRPGIEPSYYLVLFLKEKAQILSRQGKYDESLKIFKRAKNLFDSLRTHALGEALAVTERKLREIKLVTLLYETVPMIFKGQNAKAFERLSILADRFEQDFPNSRDLATVYNQKGLSKQRGCGKSQSLSGRNSDMEEAKESYMKSLRIRLGLVKINSMPLYAPLNNVAMLAYRDNDLSQFYRLLEQSLQISKDYNCWLHYYTGLSLIHLAEGSMGLSHFKSAMLYLKETERILSTVSKDHDLRLRALLEMVHVQVALNHQLQHQAPCAVDTGLYRDGELVGPAKHIDQQVTLHEETLSASDYLDRLINVKKEMKGTLSDDGHHFFLAAYEHALLLNWGWPKKFEEFKAFIVQYVEENDFVKLFKQETPQKYHLMYKHKNVYFYIKECIENGMELELDKFLERQVPACTICKSNPCFFTKDMWCKEINNIVRTQRDINIGYSSDSSESSTDSSECTHRDNRASDFMPQANQRNVSMCHQQYKAENAEMNVSPRSYASAIPTALSRDDEKTRQNVLQSEIKVNIGAIPNNIISSSSHYKPRSGGASCVESAPDTARHLVTVPSAHTFPNANISQIIGMTLNNSSCDNEKFLNQVMSCSGRSKRIKEPVEDTEIADDFSESVILSFKSSGKKPVENDEVYHRANGTVEVNLTQICIHHKSGSNHHGSQPVEDSWLSAPSFAAFGENFSCRNGMEQDLCNQQIRGEIHSSFSSDSAYLCDGSQPPASEDKKRKVSPVWHFSNSYNIVNTVNGSTSDMSSSGVGSTIKSSTDGLPSV</sequence>
<feature type="region of interest" description="Disordered" evidence="1">
    <location>
        <begin position="900"/>
        <end position="926"/>
    </location>
</feature>
<evidence type="ECO:0000313" key="2">
    <source>
        <dbReference type="EMBL" id="GFN90239.1"/>
    </source>
</evidence>
<accession>A0AAV3Z513</accession>
<evidence type="ECO:0000256" key="1">
    <source>
        <dbReference type="SAM" id="MobiDB-lite"/>
    </source>
</evidence>
<dbReference type="EMBL" id="BLXT01002015">
    <property type="protein sequence ID" value="GFN90239.1"/>
    <property type="molecule type" value="Genomic_DNA"/>
</dbReference>
<evidence type="ECO:0000313" key="3">
    <source>
        <dbReference type="Proteomes" id="UP000735302"/>
    </source>
</evidence>
<keyword evidence="3" id="KW-1185">Reference proteome</keyword>
<dbReference type="AlphaFoldDB" id="A0AAV3Z513"/>
<feature type="region of interest" description="Disordered" evidence="1">
    <location>
        <begin position="1207"/>
        <end position="1232"/>
    </location>
</feature>
<reference evidence="2 3" key="1">
    <citation type="journal article" date="2021" name="Elife">
        <title>Chloroplast acquisition without the gene transfer in kleptoplastic sea slugs, Plakobranchus ocellatus.</title>
        <authorList>
            <person name="Maeda T."/>
            <person name="Takahashi S."/>
            <person name="Yoshida T."/>
            <person name="Shimamura S."/>
            <person name="Takaki Y."/>
            <person name="Nagai Y."/>
            <person name="Toyoda A."/>
            <person name="Suzuki Y."/>
            <person name="Arimoto A."/>
            <person name="Ishii H."/>
            <person name="Satoh N."/>
            <person name="Nishiyama T."/>
            <person name="Hasebe M."/>
            <person name="Maruyama T."/>
            <person name="Minagawa J."/>
            <person name="Obokata J."/>
            <person name="Shigenobu S."/>
        </authorList>
    </citation>
    <scope>NUCLEOTIDE SEQUENCE [LARGE SCALE GENOMIC DNA]</scope>
</reference>
<feature type="non-terminal residue" evidence="2">
    <location>
        <position position="1"/>
    </location>
</feature>
<protein>
    <submittedName>
        <fullName evidence="2">Uncharacterized protein</fullName>
    </submittedName>
</protein>
<dbReference type="Proteomes" id="UP000735302">
    <property type="component" value="Unassembled WGS sequence"/>
</dbReference>
<gene>
    <name evidence="2" type="ORF">PoB_001674500</name>
</gene>
<dbReference type="InterPro" id="IPR011990">
    <property type="entry name" value="TPR-like_helical_dom_sf"/>
</dbReference>